<evidence type="ECO:0000259" key="10">
    <source>
        <dbReference type="Pfam" id="PF02518"/>
    </source>
</evidence>
<reference evidence="12 13" key="1">
    <citation type="submission" date="2024-09" db="EMBL/GenBank/DDBJ databases">
        <authorList>
            <person name="Lee S.D."/>
        </authorList>
    </citation>
    <scope>NUCLEOTIDE SEQUENCE [LARGE SCALE GENOMIC DNA]</scope>
    <source>
        <strain evidence="12 13">N1-1</strain>
    </source>
</reference>
<name>A0ABV6VKC9_9ACTN</name>
<feature type="transmembrane region" description="Helical" evidence="9">
    <location>
        <begin position="119"/>
        <end position="139"/>
    </location>
</feature>
<keyword evidence="9" id="KW-0472">Membrane</keyword>
<dbReference type="PANTHER" id="PTHR24421">
    <property type="entry name" value="NITRATE/NITRITE SENSOR PROTEIN NARX-RELATED"/>
    <property type="match status" value="1"/>
</dbReference>
<evidence type="ECO:0000256" key="6">
    <source>
        <dbReference type="ARBA" id="ARBA00022777"/>
    </source>
</evidence>
<comment type="catalytic activity">
    <reaction evidence="1">
        <text>ATP + protein L-histidine = ADP + protein N-phospho-L-histidine.</text>
        <dbReference type="EC" id="2.7.13.3"/>
    </reaction>
</comment>
<evidence type="ECO:0000259" key="11">
    <source>
        <dbReference type="Pfam" id="PF07730"/>
    </source>
</evidence>
<evidence type="ECO:0000256" key="3">
    <source>
        <dbReference type="ARBA" id="ARBA00022553"/>
    </source>
</evidence>
<sequence length="387" mass="40947">MDNWTEWPSAEALKREGLAAPRHWVGLAGRYLGLGAALWTTYAQSDLSGPEKWQVGLVAAVGMGGFWAFLHTVPQKRIGRSLGWLALVLAQALFATVNHAPALGIVLICCLAIGSTQRLPLVVAVPATSLAALLFLLLVPDPDSWLGNAAIIFGLGVLGYVIRLDWEARGSTQRLLQQERAARTAEAEAAALAERSRIAREIHDVLAHSLSAQLVHLEAARLMLDAGADRAQLRERIVAARRMAQDGLAETRQALSALRGDFAPVGDYLKELVEQLPGATLEVHGLPRPLEAETGVAVRRTAQEALTNVRKHAPGASCALRLSYLDATVELEVVNGAAEGGPAGELATAGSGLGLLGMRERAELLGGSLVAAPEAEGFRVLLTLPAG</sequence>
<evidence type="ECO:0000313" key="12">
    <source>
        <dbReference type="EMBL" id="MFC1414189.1"/>
    </source>
</evidence>
<evidence type="ECO:0000256" key="8">
    <source>
        <dbReference type="ARBA" id="ARBA00023012"/>
    </source>
</evidence>
<dbReference type="GO" id="GO:0016301">
    <property type="term" value="F:kinase activity"/>
    <property type="evidence" value="ECO:0007669"/>
    <property type="project" value="UniProtKB-KW"/>
</dbReference>
<feature type="transmembrane region" description="Helical" evidence="9">
    <location>
        <begin position="53"/>
        <end position="70"/>
    </location>
</feature>
<dbReference type="Gene3D" id="1.20.5.1930">
    <property type="match status" value="1"/>
</dbReference>
<dbReference type="Gene3D" id="3.30.565.10">
    <property type="entry name" value="Histidine kinase-like ATPase, C-terminal domain"/>
    <property type="match status" value="1"/>
</dbReference>
<keyword evidence="13" id="KW-1185">Reference proteome</keyword>
<evidence type="ECO:0000256" key="5">
    <source>
        <dbReference type="ARBA" id="ARBA00022741"/>
    </source>
</evidence>
<keyword evidence="6 12" id="KW-0418">Kinase</keyword>
<proteinExistence type="predicted"/>
<dbReference type="RefSeq" id="WP_380517336.1">
    <property type="nucleotide sequence ID" value="NZ_JBHEZX010000022.1"/>
</dbReference>
<dbReference type="InterPro" id="IPR036890">
    <property type="entry name" value="HATPase_C_sf"/>
</dbReference>
<dbReference type="InterPro" id="IPR011712">
    <property type="entry name" value="Sig_transdc_His_kin_sub3_dim/P"/>
</dbReference>
<gene>
    <name evidence="12" type="ORF">ACEZDG_33505</name>
</gene>
<comment type="caution">
    <text evidence="12">The sequence shown here is derived from an EMBL/GenBank/DDBJ whole genome shotgun (WGS) entry which is preliminary data.</text>
</comment>
<dbReference type="Pfam" id="PF07730">
    <property type="entry name" value="HisKA_3"/>
    <property type="match status" value="1"/>
</dbReference>
<dbReference type="Proteomes" id="UP001592582">
    <property type="component" value="Unassembled WGS sequence"/>
</dbReference>
<keyword evidence="4" id="KW-0808">Transferase</keyword>
<feature type="transmembrane region" description="Helical" evidence="9">
    <location>
        <begin position="23"/>
        <end position="41"/>
    </location>
</feature>
<dbReference type="Pfam" id="PF02518">
    <property type="entry name" value="HATPase_c"/>
    <property type="match status" value="1"/>
</dbReference>
<accession>A0ABV6VKC9</accession>
<dbReference type="CDD" id="cd16917">
    <property type="entry name" value="HATPase_UhpB-NarQ-NarX-like"/>
    <property type="match status" value="1"/>
</dbReference>
<keyword evidence="3" id="KW-0597">Phosphoprotein</keyword>
<keyword evidence="5" id="KW-0547">Nucleotide-binding</keyword>
<evidence type="ECO:0000256" key="7">
    <source>
        <dbReference type="ARBA" id="ARBA00022840"/>
    </source>
</evidence>
<evidence type="ECO:0000256" key="9">
    <source>
        <dbReference type="SAM" id="Phobius"/>
    </source>
</evidence>
<protein>
    <recommendedName>
        <fullName evidence="2">histidine kinase</fullName>
        <ecNumber evidence="2">2.7.13.3</ecNumber>
    </recommendedName>
</protein>
<keyword evidence="7" id="KW-0067">ATP-binding</keyword>
<feature type="domain" description="Histidine kinase/HSP90-like ATPase" evidence="10">
    <location>
        <begin position="297"/>
        <end position="386"/>
    </location>
</feature>
<feature type="domain" description="Signal transduction histidine kinase subgroup 3 dimerisation and phosphoacceptor" evidence="11">
    <location>
        <begin position="194"/>
        <end position="259"/>
    </location>
</feature>
<dbReference type="SUPFAM" id="SSF55874">
    <property type="entry name" value="ATPase domain of HSP90 chaperone/DNA topoisomerase II/histidine kinase"/>
    <property type="match status" value="1"/>
</dbReference>
<evidence type="ECO:0000256" key="2">
    <source>
        <dbReference type="ARBA" id="ARBA00012438"/>
    </source>
</evidence>
<dbReference type="EC" id="2.7.13.3" evidence="2"/>
<keyword evidence="9" id="KW-1133">Transmembrane helix</keyword>
<feature type="transmembrane region" description="Helical" evidence="9">
    <location>
        <begin position="82"/>
        <end position="112"/>
    </location>
</feature>
<dbReference type="InterPro" id="IPR003594">
    <property type="entry name" value="HATPase_dom"/>
</dbReference>
<keyword evidence="8" id="KW-0902">Two-component regulatory system</keyword>
<dbReference type="PANTHER" id="PTHR24421:SF10">
    <property type="entry name" value="NITRATE_NITRITE SENSOR PROTEIN NARQ"/>
    <property type="match status" value="1"/>
</dbReference>
<evidence type="ECO:0000313" key="13">
    <source>
        <dbReference type="Proteomes" id="UP001592582"/>
    </source>
</evidence>
<dbReference type="InterPro" id="IPR050482">
    <property type="entry name" value="Sensor_HK_TwoCompSys"/>
</dbReference>
<dbReference type="EMBL" id="JBHEZX010000022">
    <property type="protein sequence ID" value="MFC1414189.1"/>
    <property type="molecule type" value="Genomic_DNA"/>
</dbReference>
<organism evidence="12 13">
    <name type="scientific">Streptacidiphilus alkalitolerans</name>
    <dbReference type="NCBI Taxonomy" id="3342712"/>
    <lineage>
        <taxon>Bacteria</taxon>
        <taxon>Bacillati</taxon>
        <taxon>Actinomycetota</taxon>
        <taxon>Actinomycetes</taxon>
        <taxon>Kitasatosporales</taxon>
        <taxon>Streptomycetaceae</taxon>
        <taxon>Streptacidiphilus</taxon>
    </lineage>
</organism>
<keyword evidence="9" id="KW-0812">Transmembrane</keyword>
<evidence type="ECO:0000256" key="4">
    <source>
        <dbReference type="ARBA" id="ARBA00022679"/>
    </source>
</evidence>
<feature type="transmembrane region" description="Helical" evidence="9">
    <location>
        <begin position="145"/>
        <end position="164"/>
    </location>
</feature>
<evidence type="ECO:0000256" key="1">
    <source>
        <dbReference type="ARBA" id="ARBA00000085"/>
    </source>
</evidence>